<keyword evidence="5 8" id="KW-1133">Transmembrane helix</keyword>
<dbReference type="AlphaFoldDB" id="A0A1W1EKG3"/>
<gene>
    <name evidence="9" type="ORF">MNB_SV-15-934</name>
</gene>
<dbReference type="GO" id="GO:0005789">
    <property type="term" value="C:endoplasmic reticulum membrane"/>
    <property type="evidence" value="ECO:0007669"/>
    <property type="project" value="UniProtKB-SubCell"/>
</dbReference>
<feature type="compositionally biased region" description="Pro residues" evidence="7">
    <location>
        <begin position="400"/>
        <end position="411"/>
    </location>
</feature>
<evidence type="ECO:0000256" key="3">
    <source>
        <dbReference type="ARBA" id="ARBA00022692"/>
    </source>
</evidence>
<dbReference type="PANTHER" id="PTHR13416:SF2">
    <property type="entry name" value="TRANSMEMBRANE PROTEIN 43"/>
    <property type="match status" value="1"/>
</dbReference>
<dbReference type="GO" id="GO:0071763">
    <property type="term" value="P:nuclear membrane organization"/>
    <property type="evidence" value="ECO:0007669"/>
    <property type="project" value="TreeGrafter"/>
</dbReference>
<proteinExistence type="predicted"/>
<evidence type="ECO:0000256" key="2">
    <source>
        <dbReference type="ARBA" id="ARBA00004586"/>
    </source>
</evidence>
<feature type="transmembrane region" description="Helical" evidence="8">
    <location>
        <begin position="20"/>
        <end position="39"/>
    </location>
</feature>
<dbReference type="InterPro" id="IPR012430">
    <property type="entry name" value="TMEM43_fam"/>
</dbReference>
<feature type="transmembrane region" description="Helical" evidence="8">
    <location>
        <begin position="285"/>
        <end position="303"/>
    </location>
</feature>
<dbReference type="GO" id="GO:0005637">
    <property type="term" value="C:nuclear inner membrane"/>
    <property type="evidence" value="ECO:0007669"/>
    <property type="project" value="TreeGrafter"/>
</dbReference>
<feature type="transmembrane region" description="Helical" evidence="8">
    <location>
        <begin position="323"/>
        <end position="346"/>
    </location>
</feature>
<evidence type="ECO:0000256" key="5">
    <source>
        <dbReference type="ARBA" id="ARBA00022989"/>
    </source>
</evidence>
<evidence type="ECO:0000256" key="1">
    <source>
        <dbReference type="ARBA" id="ARBA00004127"/>
    </source>
</evidence>
<feature type="transmembrane region" description="Helical" evidence="8">
    <location>
        <begin position="353"/>
        <end position="370"/>
    </location>
</feature>
<evidence type="ECO:0000256" key="8">
    <source>
        <dbReference type="SAM" id="Phobius"/>
    </source>
</evidence>
<dbReference type="PANTHER" id="PTHR13416">
    <property type="match status" value="1"/>
</dbReference>
<protein>
    <submittedName>
        <fullName evidence="9">Uncharacterized protein</fullName>
    </submittedName>
</protein>
<comment type="subcellular location">
    <subcellularLocation>
        <location evidence="1">Endomembrane system</location>
        <topology evidence="1">Multi-pass membrane protein</topology>
    </subcellularLocation>
    <subcellularLocation>
        <location evidence="2">Endoplasmic reticulum membrane</location>
    </subcellularLocation>
</comment>
<dbReference type="GO" id="GO:0006629">
    <property type="term" value="P:lipid metabolic process"/>
    <property type="evidence" value="ECO:0007669"/>
    <property type="project" value="TreeGrafter"/>
</dbReference>
<evidence type="ECO:0000313" key="9">
    <source>
        <dbReference type="EMBL" id="SHO81368.1"/>
    </source>
</evidence>
<accession>A0A1W1EKG3</accession>
<name>A0A1W1EKG3_9ZZZZ</name>
<evidence type="ECO:0000256" key="6">
    <source>
        <dbReference type="ARBA" id="ARBA00023136"/>
    </source>
</evidence>
<organism evidence="9">
    <name type="scientific">hydrothermal vent metagenome</name>
    <dbReference type="NCBI Taxonomy" id="652676"/>
    <lineage>
        <taxon>unclassified sequences</taxon>
        <taxon>metagenomes</taxon>
        <taxon>ecological metagenomes</taxon>
    </lineage>
</organism>
<reference evidence="9" key="1">
    <citation type="submission" date="2016-10" db="EMBL/GenBank/DDBJ databases">
        <authorList>
            <person name="de Groot N.N."/>
        </authorList>
    </citation>
    <scope>NUCLEOTIDE SEQUENCE</scope>
</reference>
<sequence length="411" mass="45094">MDHFTETTHTGYGTNIANSFKGIVVGIILILISIGVLWWNEGRSVAQATALNEMKEKIITLPNTKYDAQYNNKAVLLQGSVKPLSQLEDTIFGLKNSGLNLRRNVEMYQWQERTSSHTEDKLGGGTETVTTYDYYKVWSSSQIYSSSFKHPSEHQNPTMAYQSQSFTTDASMGDYHLSKNIVSRFGTSSSVGDLSSLPQNINGVINKGSYLYKGYNPTQPQIGDLKITFTYTPSGDYTVAGKLQNRDIVAYTTKNGKNFIFTRSGIVSATQLFQEELDSNSMMTWVLRFFGLLFMFIGFNMILKPLSTLANVVPMFGSLVGGVTGVIAGAITLILGSIVIALAWFASRPMMSLTIIGVGVVIGLILSKMGKKDVVASTPPPSRETPQSRVDNVEENSSSTPPPRGTPPPRR</sequence>
<evidence type="ECO:0000256" key="4">
    <source>
        <dbReference type="ARBA" id="ARBA00022824"/>
    </source>
</evidence>
<keyword evidence="3 8" id="KW-0812">Transmembrane</keyword>
<keyword evidence="4" id="KW-0256">Endoplasmic reticulum</keyword>
<dbReference type="Pfam" id="PF07787">
    <property type="entry name" value="TMEM43"/>
    <property type="match status" value="1"/>
</dbReference>
<feature type="region of interest" description="Disordered" evidence="7">
    <location>
        <begin position="373"/>
        <end position="411"/>
    </location>
</feature>
<evidence type="ECO:0000256" key="7">
    <source>
        <dbReference type="SAM" id="MobiDB-lite"/>
    </source>
</evidence>
<dbReference type="EMBL" id="FRYL01000038">
    <property type="protein sequence ID" value="SHO81368.1"/>
    <property type="molecule type" value="Genomic_DNA"/>
</dbReference>
<keyword evidence="6 8" id="KW-0472">Membrane</keyword>